<proteinExistence type="predicted"/>
<dbReference type="SUPFAM" id="SSF69279">
    <property type="entry name" value="Phage tail proteins"/>
    <property type="match status" value="2"/>
</dbReference>
<dbReference type="PIRSF" id="PIRSF004440">
    <property type="entry name" value="GpP"/>
    <property type="match status" value="1"/>
</dbReference>
<evidence type="ECO:0000313" key="4">
    <source>
        <dbReference type="EMBL" id="CAB3742507.1"/>
    </source>
</evidence>
<evidence type="ECO:0000259" key="1">
    <source>
        <dbReference type="Pfam" id="PF21683"/>
    </source>
</evidence>
<protein>
    <recommendedName>
        <fullName evidence="6">Prophage tail gpP-like protein</fullName>
    </recommendedName>
</protein>
<reference evidence="4 5" key="1">
    <citation type="submission" date="2020-04" db="EMBL/GenBank/DDBJ databases">
        <authorList>
            <person name="De Canck E."/>
        </authorList>
    </citation>
    <scope>NUCLEOTIDE SEQUENCE [LARGE SCALE GENOMIC DNA]</scope>
    <source>
        <strain evidence="4 5">LMG 24238</strain>
    </source>
</reference>
<dbReference type="EMBL" id="CADIKC010000015">
    <property type="protein sequence ID" value="CAB3742507.1"/>
    <property type="molecule type" value="Genomic_DNA"/>
</dbReference>
<evidence type="ECO:0008006" key="6">
    <source>
        <dbReference type="Google" id="ProtNLM"/>
    </source>
</evidence>
<dbReference type="Gene3D" id="3.55.50.10">
    <property type="entry name" value="Baseplate protein-like domains"/>
    <property type="match status" value="1"/>
</dbReference>
<gene>
    <name evidence="4" type="ORF">LMG24238_06892</name>
</gene>
<dbReference type="Gene3D" id="2.30.300.10">
    <property type="entry name" value="Baseplate protein-like domain - beta roll fold"/>
    <property type="match status" value="1"/>
</dbReference>
<dbReference type="InterPro" id="IPR049354">
    <property type="entry name" value="GpP-like_N"/>
</dbReference>
<accession>A0A6J5CQP7</accession>
<feature type="domain" description="Baseplate hub protein gp44/GpP-like second" evidence="3">
    <location>
        <begin position="92"/>
        <end position="175"/>
    </location>
</feature>
<dbReference type="Pfam" id="PF22255">
    <property type="entry name" value="Gp44-like_2nd"/>
    <property type="match status" value="1"/>
</dbReference>
<sequence>MDDDLILIAGAQAISGWTDVRVTRGIERCPSDFNLGLTEDFPGETEEVIVQAGDPFQLLIGSDRVITGYIDEYVPEYDADSHSIAAAGRGKCQDLIDCSAVWPSGQISGTSALDVASKLAAHYGISVTCDIEGLPPIPQFNIFIGESAYDIIERISRYSQLLVYDTPDGNLLLTQAHKTMHVGGIAEGINAQHARVRYSASQRFSKYTVFTQSVETFNDAGVGANVIVTVEDVGVRRTRERYIVAEAVQGYADLAKRRAVWEMNRRVARAAEITVTTDSWRDGAGTLWTPNTLVPVTLPKLKIVDEVWLLGEVTYIRNEEEGTIAELTIMRPEAYLPEPVALQPLFVDASALPGA</sequence>
<dbReference type="Pfam" id="PF21683">
    <property type="entry name" value="GpP-like_1st"/>
    <property type="match status" value="1"/>
</dbReference>
<keyword evidence="5" id="KW-1185">Reference proteome</keyword>
<dbReference type="InterPro" id="IPR023399">
    <property type="entry name" value="Baseplate-like_2-layer_sand"/>
</dbReference>
<evidence type="ECO:0000313" key="5">
    <source>
        <dbReference type="Proteomes" id="UP000494255"/>
    </source>
</evidence>
<dbReference type="RefSeq" id="WP_175054342.1">
    <property type="nucleotide sequence ID" value="NZ_CADIKC010000015.1"/>
</dbReference>
<dbReference type="Gene3D" id="3.30.1920.10">
    <property type="entry name" value="Baseplate protein-like domains - 2 layer sandwich fold"/>
    <property type="match status" value="1"/>
</dbReference>
<feature type="domain" description="Baseplate hub protein gp44-like N-terminal" evidence="1">
    <location>
        <begin position="7"/>
        <end position="89"/>
    </location>
</feature>
<feature type="domain" description="Baseplate hub protein gp44/GpP-like C-terminal" evidence="2">
    <location>
        <begin position="254"/>
        <end position="338"/>
    </location>
</feature>
<dbReference type="Proteomes" id="UP000494255">
    <property type="component" value="Unassembled WGS sequence"/>
</dbReference>
<dbReference type="InterPro" id="IPR053981">
    <property type="entry name" value="Gp44/GpP-like_2nd"/>
</dbReference>
<dbReference type="InterPro" id="IPR053982">
    <property type="entry name" value="Gp44/GpP-like_C"/>
</dbReference>
<dbReference type="AlphaFoldDB" id="A0A6J5CQP7"/>
<evidence type="ECO:0000259" key="3">
    <source>
        <dbReference type="Pfam" id="PF22255"/>
    </source>
</evidence>
<name>A0A6J5CQP7_9BURK</name>
<evidence type="ECO:0000259" key="2">
    <source>
        <dbReference type="Pfam" id="PF21929"/>
    </source>
</evidence>
<dbReference type="GeneID" id="97045459"/>
<dbReference type="Pfam" id="PF21929">
    <property type="entry name" value="GpP_4th"/>
    <property type="match status" value="1"/>
</dbReference>
<dbReference type="InterPro" id="IPR026276">
    <property type="entry name" value="Baseplate_GpP"/>
</dbReference>
<organism evidence="4 5">
    <name type="scientific">Paraburkholderia sediminicola</name>
    <dbReference type="NCBI Taxonomy" id="458836"/>
    <lineage>
        <taxon>Bacteria</taxon>
        <taxon>Pseudomonadati</taxon>
        <taxon>Pseudomonadota</taxon>
        <taxon>Betaproteobacteria</taxon>
        <taxon>Burkholderiales</taxon>
        <taxon>Burkholderiaceae</taxon>
        <taxon>Paraburkholderia</taxon>
    </lineage>
</organism>